<dbReference type="Pfam" id="PF00450">
    <property type="entry name" value="Peptidase_S10"/>
    <property type="match status" value="1"/>
</dbReference>
<dbReference type="EMBL" id="JAVYJV010000023">
    <property type="protein sequence ID" value="KAK4340264.1"/>
    <property type="molecule type" value="Genomic_DNA"/>
</dbReference>
<keyword evidence="4" id="KW-1185">Reference proteome</keyword>
<evidence type="ECO:0000313" key="3">
    <source>
        <dbReference type="EMBL" id="KAK4340264.1"/>
    </source>
</evidence>
<organism evidence="3 4">
    <name type="scientific">Anisodus tanguticus</name>
    <dbReference type="NCBI Taxonomy" id="243964"/>
    <lineage>
        <taxon>Eukaryota</taxon>
        <taxon>Viridiplantae</taxon>
        <taxon>Streptophyta</taxon>
        <taxon>Embryophyta</taxon>
        <taxon>Tracheophyta</taxon>
        <taxon>Spermatophyta</taxon>
        <taxon>Magnoliopsida</taxon>
        <taxon>eudicotyledons</taxon>
        <taxon>Gunneridae</taxon>
        <taxon>Pentapetalae</taxon>
        <taxon>asterids</taxon>
        <taxon>lamiids</taxon>
        <taxon>Solanales</taxon>
        <taxon>Solanaceae</taxon>
        <taxon>Solanoideae</taxon>
        <taxon>Hyoscyameae</taxon>
        <taxon>Anisodus</taxon>
    </lineage>
</organism>
<dbReference type="InterPro" id="IPR029058">
    <property type="entry name" value="AB_hydrolase_fold"/>
</dbReference>
<proteinExistence type="inferred from homology"/>
<sequence length="77" mass="8902">MRTIYVHNYLNLPHVQKALHANLTNLPNPWDPCSNLDWKDSPSSMFPIYRRLIASGLRILLYSLYVISAGRWIYGGV</sequence>
<dbReference type="InterPro" id="IPR001563">
    <property type="entry name" value="Peptidase_S10"/>
</dbReference>
<gene>
    <name evidence="3" type="ORF">RND71_041726</name>
</gene>
<feature type="transmembrane region" description="Helical" evidence="2">
    <location>
        <begin position="52"/>
        <end position="74"/>
    </location>
</feature>
<keyword evidence="2" id="KW-0812">Transmembrane</keyword>
<accession>A0AAE1QVY9</accession>
<protein>
    <submittedName>
        <fullName evidence="3">Uncharacterized protein</fullName>
    </submittedName>
</protein>
<dbReference type="Proteomes" id="UP001291623">
    <property type="component" value="Unassembled WGS sequence"/>
</dbReference>
<comment type="similarity">
    <text evidence="1">Belongs to the peptidase S10 family.</text>
</comment>
<keyword evidence="2" id="KW-1133">Transmembrane helix</keyword>
<name>A0AAE1QVY9_9SOLA</name>
<evidence type="ECO:0000256" key="2">
    <source>
        <dbReference type="SAM" id="Phobius"/>
    </source>
</evidence>
<evidence type="ECO:0000256" key="1">
    <source>
        <dbReference type="ARBA" id="ARBA00009431"/>
    </source>
</evidence>
<dbReference type="AlphaFoldDB" id="A0AAE1QVY9"/>
<reference evidence="3" key="1">
    <citation type="submission" date="2023-12" db="EMBL/GenBank/DDBJ databases">
        <title>Genome assembly of Anisodus tanguticus.</title>
        <authorList>
            <person name="Wang Y.-J."/>
        </authorList>
    </citation>
    <scope>NUCLEOTIDE SEQUENCE</scope>
    <source>
        <strain evidence="3">KB-2021</strain>
        <tissue evidence="3">Leaf</tissue>
    </source>
</reference>
<dbReference type="Gene3D" id="6.10.250.940">
    <property type="match status" value="1"/>
</dbReference>
<comment type="caution">
    <text evidence="3">The sequence shown here is derived from an EMBL/GenBank/DDBJ whole genome shotgun (WGS) entry which is preliminary data.</text>
</comment>
<keyword evidence="2" id="KW-0472">Membrane</keyword>
<evidence type="ECO:0000313" key="4">
    <source>
        <dbReference type="Proteomes" id="UP001291623"/>
    </source>
</evidence>
<dbReference type="GO" id="GO:0004185">
    <property type="term" value="F:serine-type carboxypeptidase activity"/>
    <property type="evidence" value="ECO:0007669"/>
    <property type="project" value="InterPro"/>
</dbReference>
<dbReference type="SUPFAM" id="SSF53474">
    <property type="entry name" value="alpha/beta-Hydrolases"/>
    <property type="match status" value="1"/>
</dbReference>
<dbReference type="GO" id="GO:0006508">
    <property type="term" value="P:proteolysis"/>
    <property type="evidence" value="ECO:0007669"/>
    <property type="project" value="InterPro"/>
</dbReference>